<evidence type="ECO:0000313" key="3">
    <source>
        <dbReference type="Proteomes" id="UP000265816"/>
    </source>
</evidence>
<dbReference type="SUPFAM" id="SSF159941">
    <property type="entry name" value="MM3350-like"/>
    <property type="match status" value="1"/>
</dbReference>
<proteinExistence type="predicted"/>
<protein>
    <recommendedName>
        <fullName evidence="1">Plasmid pRiA4b Orf3-like domain-containing protein</fullName>
    </recommendedName>
</protein>
<dbReference type="AlphaFoldDB" id="A0A398AYM4"/>
<organism evidence="2 3">
    <name type="scientific">Mesobacillus zeae</name>
    <dbReference type="NCBI Taxonomy" id="1917180"/>
    <lineage>
        <taxon>Bacteria</taxon>
        <taxon>Bacillati</taxon>
        <taxon>Bacillota</taxon>
        <taxon>Bacilli</taxon>
        <taxon>Bacillales</taxon>
        <taxon>Bacillaceae</taxon>
        <taxon>Mesobacillus</taxon>
    </lineage>
</organism>
<comment type="caution">
    <text evidence="2">The sequence shown here is derived from an EMBL/GenBank/DDBJ whole genome shotgun (WGS) entry which is preliminary data.</text>
</comment>
<dbReference type="OrthoDB" id="9801392at2"/>
<dbReference type="Gene3D" id="3.10.290.30">
    <property type="entry name" value="MM3350-like"/>
    <property type="match status" value="1"/>
</dbReference>
<name>A0A398AYM4_9BACI</name>
<dbReference type="InterPro" id="IPR012912">
    <property type="entry name" value="Plasmid_pRiA4b_Orf3-like"/>
</dbReference>
<feature type="domain" description="Plasmid pRiA4b Orf3-like" evidence="1">
    <location>
        <begin position="3"/>
        <end position="47"/>
    </location>
</feature>
<reference evidence="2 3" key="1">
    <citation type="submission" date="2018-08" db="EMBL/GenBank/DDBJ databases">
        <title>Bacillus jemisoniae sp. nov., Bacillus chryseoplanitiae sp. nov., Bacillus resnikiae sp. nov., and Bacillus frankliniae sp. nov., isolated from Viking spacecraft and associated surfaces.</title>
        <authorList>
            <person name="Seuylemezian A."/>
            <person name="Vaishampayan P."/>
        </authorList>
    </citation>
    <scope>NUCLEOTIDE SEQUENCE [LARGE SCALE GENOMIC DNA]</scope>
    <source>
        <strain evidence="2 3">JJ-247</strain>
    </source>
</reference>
<dbReference type="Pfam" id="PF07929">
    <property type="entry name" value="PRiA4_ORF3"/>
    <property type="match status" value="1"/>
</dbReference>
<gene>
    <name evidence="2" type="ORF">D1970_18235</name>
</gene>
<dbReference type="InterPro" id="IPR024047">
    <property type="entry name" value="MM3350-like_sf"/>
</dbReference>
<accession>A0A398AYM4</accession>
<sequence>MSEVFPECRELEYVYDYGDNWQHRIVLEKVINDYGRNRVVCLGERKDASRRCGRGRGICGIS</sequence>
<evidence type="ECO:0000313" key="2">
    <source>
        <dbReference type="EMBL" id="RID82672.1"/>
    </source>
</evidence>
<keyword evidence="3" id="KW-1185">Reference proteome</keyword>
<evidence type="ECO:0000259" key="1">
    <source>
        <dbReference type="Pfam" id="PF07929"/>
    </source>
</evidence>
<dbReference type="EMBL" id="QWVT01000033">
    <property type="protein sequence ID" value="RID82672.1"/>
    <property type="molecule type" value="Genomic_DNA"/>
</dbReference>
<dbReference type="Proteomes" id="UP000265816">
    <property type="component" value="Unassembled WGS sequence"/>
</dbReference>